<dbReference type="SUPFAM" id="SSF54593">
    <property type="entry name" value="Glyoxalase/Bleomycin resistance protein/Dihydroxybiphenyl dioxygenase"/>
    <property type="match status" value="2"/>
</dbReference>
<dbReference type="Pfam" id="PF00903">
    <property type="entry name" value="Glyoxalase"/>
    <property type="match status" value="1"/>
</dbReference>
<feature type="domain" description="VOC" evidence="1">
    <location>
        <begin position="135"/>
        <end position="257"/>
    </location>
</feature>
<proteinExistence type="predicted"/>
<evidence type="ECO:0000259" key="1">
    <source>
        <dbReference type="PROSITE" id="PS51819"/>
    </source>
</evidence>
<reference evidence="3" key="1">
    <citation type="journal article" date="2019" name="Int. J. Syst. Evol. Microbiol.">
        <title>The Global Catalogue of Microorganisms (GCM) 10K type strain sequencing project: providing services to taxonomists for standard genome sequencing and annotation.</title>
        <authorList>
            <consortium name="The Broad Institute Genomics Platform"/>
            <consortium name="The Broad Institute Genome Sequencing Center for Infectious Disease"/>
            <person name="Wu L."/>
            <person name="Ma J."/>
        </authorList>
    </citation>
    <scope>NUCLEOTIDE SEQUENCE [LARGE SCALE GENOMIC DNA]</scope>
    <source>
        <strain evidence="3">JCM 4805</strain>
    </source>
</reference>
<keyword evidence="3" id="KW-1185">Reference proteome</keyword>
<sequence length="258" mass="26928">MASTEPVPGVPCWVSLSARDLKAAEEFYGAVLGWSFRPGALGEEFSVAYLDGNPVAGLAELAGALHVAVSWTPYFAVASADEAAARIRERGGTVAVGPRAFGPGRAAISADRDGASFGIWAGRVPAGWSVGQGSAPAWLELRTRDAFDAAIFYAEVLHWATEEGKGCDVAYEQERVIVREGDHTVAELRGGAIEAAPDPHVRPRWHVHFCVPDVQAAAEAAVATGGAVVSPPVETEGGGHRCALRDPDGGLFTVTEGI</sequence>
<dbReference type="InterPro" id="IPR041581">
    <property type="entry name" value="Glyoxalase_6"/>
</dbReference>
<organism evidence="2 3">
    <name type="scientific">Streptomyces olivaceiscleroticus</name>
    <dbReference type="NCBI Taxonomy" id="68245"/>
    <lineage>
        <taxon>Bacteria</taxon>
        <taxon>Bacillati</taxon>
        <taxon>Actinomycetota</taxon>
        <taxon>Actinomycetes</taxon>
        <taxon>Kitasatosporales</taxon>
        <taxon>Streptomycetaceae</taxon>
        <taxon>Streptomyces</taxon>
    </lineage>
</organism>
<dbReference type="Gene3D" id="3.10.180.10">
    <property type="entry name" value="2,3-Dihydroxybiphenyl 1,2-Dioxygenase, domain 1"/>
    <property type="match status" value="2"/>
</dbReference>
<protein>
    <submittedName>
        <fullName evidence="2">VOC family protein</fullName>
    </submittedName>
</protein>
<dbReference type="InterPro" id="IPR037523">
    <property type="entry name" value="VOC_core"/>
</dbReference>
<name>A0ABP3JU70_9ACTN</name>
<feature type="domain" description="VOC" evidence="1">
    <location>
        <begin position="10"/>
        <end position="122"/>
    </location>
</feature>
<gene>
    <name evidence="2" type="ORF">GCM10010361_30240</name>
</gene>
<dbReference type="PANTHER" id="PTHR33993">
    <property type="entry name" value="GLYOXALASE-RELATED"/>
    <property type="match status" value="1"/>
</dbReference>
<evidence type="ECO:0000313" key="3">
    <source>
        <dbReference type="Proteomes" id="UP001500909"/>
    </source>
</evidence>
<comment type="caution">
    <text evidence="2">The sequence shown here is derived from an EMBL/GenBank/DDBJ whole genome shotgun (WGS) entry which is preliminary data.</text>
</comment>
<dbReference type="EMBL" id="BAAABY010000023">
    <property type="protein sequence ID" value="GAA0464247.1"/>
    <property type="molecule type" value="Genomic_DNA"/>
</dbReference>
<dbReference type="InterPro" id="IPR004360">
    <property type="entry name" value="Glyas_Fos-R_dOase_dom"/>
</dbReference>
<dbReference type="RefSeq" id="WP_199896428.1">
    <property type="nucleotide sequence ID" value="NZ_BAAABY010000023.1"/>
</dbReference>
<dbReference type="PANTHER" id="PTHR33993:SF10">
    <property type="entry name" value="CONSERVED PROTEIN"/>
    <property type="match status" value="1"/>
</dbReference>
<dbReference type="Proteomes" id="UP001500909">
    <property type="component" value="Unassembled WGS sequence"/>
</dbReference>
<dbReference type="InterPro" id="IPR052164">
    <property type="entry name" value="Anthracycline_SecMetBiosynth"/>
</dbReference>
<dbReference type="InterPro" id="IPR029068">
    <property type="entry name" value="Glyas_Bleomycin-R_OHBP_Dase"/>
</dbReference>
<evidence type="ECO:0000313" key="2">
    <source>
        <dbReference type="EMBL" id="GAA0464247.1"/>
    </source>
</evidence>
<accession>A0ABP3JU70</accession>
<dbReference type="Pfam" id="PF18029">
    <property type="entry name" value="Glyoxalase_6"/>
    <property type="match status" value="1"/>
</dbReference>
<dbReference type="PROSITE" id="PS51819">
    <property type="entry name" value="VOC"/>
    <property type="match status" value="2"/>
</dbReference>
<dbReference type="CDD" id="cd07247">
    <property type="entry name" value="SgaA_N_like"/>
    <property type="match status" value="1"/>
</dbReference>